<dbReference type="PANTHER" id="PTHR11820:SF7">
    <property type="entry name" value="ACYLPYRUVASE FAHD1, MITOCHONDRIAL"/>
    <property type="match status" value="1"/>
</dbReference>
<dbReference type="Gene3D" id="2.30.30.370">
    <property type="entry name" value="FAH"/>
    <property type="match status" value="1"/>
</dbReference>
<evidence type="ECO:0000256" key="1">
    <source>
        <dbReference type="ARBA" id="ARBA00010211"/>
    </source>
</evidence>
<keyword evidence="6" id="KW-1185">Reference proteome</keyword>
<dbReference type="InterPro" id="IPR011234">
    <property type="entry name" value="Fumarylacetoacetase-like_C"/>
</dbReference>
<comment type="similarity">
    <text evidence="1">Belongs to the FAH family.</text>
</comment>
<organism evidence="5 6">
    <name type="scientific">Sphaerochaeta pleomorpha (strain ATCC BAA-1885 / DSM 22778 / Grapes)</name>
    <dbReference type="NCBI Taxonomy" id="158190"/>
    <lineage>
        <taxon>Bacteria</taxon>
        <taxon>Pseudomonadati</taxon>
        <taxon>Spirochaetota</taxon>
        <taxon>Spirochaetia</taxon>
        <taxon>Spirochaetales</taxon>
        <taxon>Sphaerochaetaceae</taxon>
        <taxon>Sphaerochaeta</taxon>
    </lineage>
</organism>
<feature type="domain" description="Fumarylacetoacetase-like C-terminal" evidence="3">
    <location>
        <begin position="55"/>
        <end position="249"/>
    </location>
</feature>
<dbReference type="Pfam" id="PF01557">
    <property type="entry name" value="FAA_hydrolase"/>
    <property type="match status" value="1"/>
</dbReference>
<dbReference type="Gene3D" id="3.90.850.10">
    <property type="entry name" value="Fumarylacetoacetase-like, C-terminal domain"/>
    <property type="match status" value="1"/>
</dbReference>
<name>G8QXK5_SPHPG</name>
<accession>G8QXK5</accession>
<dbReference type="eggNOG" id="COG0179">
    <property type="taxonomic scope" value="Bacteria"/>
</dbReference>
<dbReference type="FunFam" id="3.90.850.10:FF:000002">
    <property type="entry name" value="2-hydroxyhepta-2,4-diene-1,7-dioate isomerase"/>
    <property type="match status" value="1"/>
</dbReference>
<proteinExistence type="inferred from homology"/>
<dbReference type="InterPro" id="IPR036663">
    <property type="entry name" value="Fumarylacetoacetase_C_sf"/>
</dbReference>
<dbReference type="OrthoDB" id="9805307at2"/>
<dbReference type="KEGG" id="sgp:SpiGrapes_1772"/>
<dbReference type="RefSeq" id="WP_014270411.1">
    <property type="nucleotide sequence ID" value="NC_016633.1"/>
</dbReference>
<dbReference type="AlphaFoldDB" id="G8QXK5"/>
<dbReference type="Proteomes" id="UP000005632">
    <property type="component" value="Chromosome"/>
</dbReference>
<reference evidence="5 6" key="1">
    <citation type="submission" date="2011-11" db="EMBL/GenBank/DDBJ databases">
        <title>Complete sequence of Spirochaeta sp. grapes.</title>
        <authorList>
            <consortium name="US DOE Joint Genome Institute"/>
            <person name="Lucas S."/>
            <person name="Han J."/>
            <person name="Lapidus A."/>
            <person name="Cheng J.-F."/>
            <person name="Goodwin L."/>
            <person name="Pitluck S."/>
            <person name="Peters L."/>
            <person name="Ovchinnikova G."/>
            <person name="Munk A.C."/>
            <person name="Detter J.C."/>
            <person name="Han C."/>
            <person name="Tapia R."/>
            <person name="Land M."/>
            <person name="Hauser L."/>
            <person name="Kyrpides N."/>
            <person name="Ivanova N."/>
            <person name="Pagani I."/>
            <person name="Ritalahtilisa K."/>
            <person name="Loeffler F."/>
            <person name="Woyke T."/>
        </authorList>
    </citation>
    <scope>NUCLEOTIDE SEQUENCE [LARGE SCALE GENOMIC DNA]</scope>
    <source>
        <strain evidence="6">ATCC BAA-1885 / DSM 22778 / Grapes</strain>
    </source>
</reference>
<sequence>MKYLRFSYQDSVHYGILQDNTVQVLDGSPFGSYTVTDKKLALDKVKILTPCNYTKAVCIGLNYRDHAEEFQLPIPTEPVVFIKPSTASLDPLGTIVYPPQCHRLDYEAELAIVIGKKAKNIEEQDVKEYILGYTCANDITARDLQPKQGQWTVAKSFDTFCPFGPFISDEVNPSNLVIESRVNGKTMQKSNSKHLIFSVPFLVSYLSKVMTLLPGDIILTGTPGGISGMHKGDTVEIIIEGLGTLKNTIG</sequence>
<dbReference type="SUPFAM" id="SSF56529">
    <property type="entry name" value="FAH"/>
    <property type="match status" value="1"/>
</dbReference>
<dbReference type="Pfam" id="PF10370">
    <property type="entry name" value="Rv2993c-like_N"/>
    <property type="match status" value="1"/>
</dbReference>
<evidence type="ECO:0000313" key="6">
    <source>
        <dbReference type="Proteomes" id="UP000005632"/>
    </source>
</evidence>
<dbReference type="InterPro" id="IPR018833">
    <property type="entry name" value="Rv2993c-like_N"/>
</dbReference>
<protein>
    <submittedName>
        <fullName evidence="5">2-keto-4-pentenoate hydratase/2-oxohepta-3-ene-1,7-dioic acid hydratase</fullName>
    </submittedName>
</protein>
<feature type="domain" description="Rv2993c-like N-terminal" evidence="4">
    <location>
        <begin position="1"/>
        <end position="50"/>
    </location>
</feature>
<dbReference type="GO" id="GO:0046872">
    <property type="term" value="F:metal ion binding"/>
    <property type="evidence" value="ECO:0007669"/>
    <property type="project" value="UniProtKB-KW"/>
</dbReference>
<dbReference type="GO" id="GO:0019752">
    <property type="term" value="P:carboxylic acid metabolic process"/>
    <property type="evidence" value="ECO:0007669"/>
    <property type="project" value="UniProtKB-ARBA"/>
</dbReference>
<gene>
    <name evidence="5" type="ordered locus">SpiGrapes_1772</name>
</gene>
<dbReference type="STRING" id="158190.SpiGrapes_1772"/>
<evidence type="ECO:0000259" key="3">
    <source>
        <dbReference type="Pfam" id="PF01557"/>
    </source>
</evidence>
<dbReference type="HOGENOM" id="CLU_028458_4_2_12"/>
<evidence type="ECO:0000313" key="5">
    <source>
        <dbReference type="EMBL" id="AEV29568.1"/>
    </source>
</evidence>
<evidence type="ECO:0000259" key="4">
    <source>
        <dbReference type="Pfam" id="PF10370"/>
    </source>
</evidence>
<evidence type="ECO:0000256" key="2">
    <source>
        <dbReference type="ARBA" id="ARBA00022723"/>
    </source>
</evidence>
<dbReference type="GO" id="GO:0018773">
    <property type="term" value="F:acetylpyruvate hydrolase activity"/>
    <property type="evidence" value="ECO:0007669"/>
    <property type="project" value="TreeGrafter"/>
</dbReference>
<dbReference type="GO" id="GO:0016853">
    <property type="term" value="F:isomerase activity"/>
    <property type="evidence" value="ECO:0007669"/>
    <property type="project" value="UniProtKB-ARBA"/>
</dbReference>
<dbReference type="EMBL" id="CP003155">
    <property type="protein sequence ID" value="AEV29568.1"/>
    <property type="molecule type" value="Genomic_DNA"/>
</dbReference>
<keyword evidence="2" id="KW-0479">Metal-binding</keyword>
<dbReference type="PANTHER" id="PTHR11820">
    <property type="entry name" value="ACYLPYRUVASE"/>
    <property type="match status" value="1"/>
</dbReference>